<dbReference type="Proteomes" id="UP000008068">
    <property type="component" value="Unassembled WGS sequence"/>
</dbReference>
<dbReference type="PANTHER" id="PTHR31441:SF2">
    <property type="entry name" value="FOLLICULIN"/>
    <property type="match status" value="1"/>
</dbReference>
<keyword evidence="3" id="KW-1185">Reference proteome</keyword>
<dbReference type="STRING" id="135651.G0N9M4"/>
<dbReference type="AlphaFoldDB" id="G0N9M4"/>
<sequence length="391" mass="43691">MLLQIPMQAVIALCHFCENHGPRVVMTCQPMRDVEVRDVLCAASTSLVPSTSDSPPGPIVPVIKLDGDCEKYEISGLNTVDGTTYPHYGNCTKYTMDTEDRCSACSSFRSGPCLLSNDHPTRTSYISSEVALQDRVYERVKSACKKSLSTEISAAIKKNANRPPHPPLKPGTPRKWHPQVIHEEPINGTRIPPSAAVLQEPNEDGVFEQPSVQGAQLFNLNVNVFRAAEEADGCVIFGDADHGFCFAFVFRLADAKARGFYRLFSLIVVSNDLTFLTSHFEYFQTTLGGIKTDLQAKVFNKEIDTGEKLTEDDIHKPEYQKLVGKMPSWYRRKIAIETDRNLTVVTAREGIWVQLHRHMMWTLRSPTIACRDQVMEGKPTQDMMNSAEGYG</sequence>
<dbReference type="InterPro" id="IPR037520">
    <property type="entry name" value="Folliculin/SMCR8_longin"/>
</dbReference>
<evidence type="ECO:0000259" key="1">
    <source>
        <dbReference type="PROSITE" id="PS51834"/>
    </source>
</evidence>
<dbReference type="eggNOG" id="KOG3715">
    <property type="taxonomic scope" value="Eukaryota"/>
</dbReference>
<dbReference type="HOGENOM" id="CLU_035854_0_1_1"/>
<dbReference type="OMA" id="IHKPEYQ"/>
<organism evidence="3">
    <name type="scientific">Caenorhabditis brenneri</name>
    <name type="common">Nematode worm</name>
    <dbReference type="NCBI Taxonomy" id="135651"/>
    <lineage>
        <taxon>Eukaryota</taxon>
        <taxon>Metazoa</taxon>
        <taxon>Ecdysozoa</taxon>
        <taxon>Nematoda</taxon>
        <taxon>Chromadorea</taxon>
        <taxon>Rhabditida</taxon>
        <taxon>Rhabditina</taxon>
        <taxon>Rhabditomorpha</taxon>
        <taxon>Rhabditoidea</taxon>
        <taxon>Rhabditidae</taxon>
        <taxon>Peloderinae</taxon>
        <taxon>Caenorhabditis</taxon>
    </lineage>
</organism>
<gene>
    <name evidence="2" type="ORF">CAEBREN_25580</name>
</gene>
<evidence type="ECO:0000313" key="3">
    <source>
        <dbReference type="Proteomes" id="UP000008068"/>
    </source>
</evidence>
<dbReference type="GO" id="GO:0005096">
    <property type="term" value="F:GTPase activator activity"/>
    <property type="evidence" value="ECO:0007669"/>
    <property type="project" value="InterPro"/>
</dbReference>
<evidence type="ECO:0000313" key="2">
    <source>
        <dbReference type="EMBL" id="EGT55710.1"/>
    </source>
</evidence>
<dbReference type="Pfam" id="PF11704">
    <property type="entry name" value="Folliculin"/>
    <property type="match status" value="1"/>
</dbReference>
<dbReference type="GO" id="GO:0000122">
    <property type="term" value="P:negative regulation of transcription by RNA polymerase II"/>
    <property type="evidence" value="ECO:0007669"/>
    <property type="project" value="TreeGrafter"/>
</dbReference>
<dbReference type="InParanoid" id="G0N9M4"/>
<dbReference type="FunCoup" id="G0N9M4">
    <property type="interactions" value="2809"/>
</dbReference>
<dbReference type="EMBL" id="GL379852">
    <property type="protein sequence ID" value="EGT55710.1"/>
    <property type="molecule type" value="Genomic_DNA"/>
</dbReference>
<dbReference type="OrthoDB" id="5599713at2759"/>
<proteinExistence type="predicted"/>
<protein>
    <recommendedName>
        <fullName evidence="1">UDENN FLCN/SMCR8-type domain-containing protein</fullName>
    </recommendedName>
</protein>
<dbReference type="GO" id="GO:1904263">
    <property type="term" value="P:positive regulation of TORC1 signaling"/>
    <property type="evidence" value="ECO:0007669"/>
    <property type="project" value="TreeGrafter"/>
</dbReference>
<dbReference type="PROSITE" id="PS51834">
    <property type="entry name" value="DENN_FLCN_SMCR8"/>
    <property type="match status" value="1"/>
</dbReference>
<reference evidence="3" key="1">
    <citation type="submission" date="2011-07" db="EMBL/GenBank/DDBJ databases">
        <authorList>
            <consortium name="Caenorhabditis brenneri Sequencing and Analysis Consortium"/>
            <person name="Wilson R.K."/>
        </authorList>
    </citation>
    <scope>NUCLEOTIDE SEQUENCE [LARGE SCALE GENOMIC DNA]</scope>
    <source>
        <strain evidence="3">PB2801</strain>
    </source>
</reference>
<dbReference type="InterPro" id="IPR037521">
    <property type="entry name" value="FLCN/SMCR8_DENN"/>
</dbReference>
<dbReference type="InterPro" id="IPR021713">
    <property type="entry name" value="Folliculin"/>
</dbReference>
<dbReference type="GO" id="GO:0005829">
    <property type="term" value="C:cytosol"/>
    <property type="evidence" value="ECO:0007669"/>
    <property type="project" value="TreeGrafter"/>
</dbReference>
<feature type="domain" description="UDENN FLCN/SMCR8-type" evidence="1">
    <location>
        <begin position="171"/>
        <end position="391"/>
    </location>
</feature>
<dbReference type="PANTHER" id="PTHR31441">
    <property type="entry name" value="FOLLICULIN FAMILY MEMBER"/>
    <property type="match status" value="1"/>
</dbReference>
<accession>G0N9M4</accession>
<name>G0N9M4_CAEBE</name>